<gene>
    <name evidence="1" type="ORF">ACFQZM_38515</name>
</gene>
<keyword evidence="2" id="KW-1185">Reference proteome</keyword>
<sequence length="71" mass="7525">MTPEEADAKVELALTRYAKAKDEADAAFEDLFGAYADAVRAGRSAAELAGAGGFTAAYIRDRLRERGVETG</sequence>
<evidence type="ECO:0000313" key="1">
    <source>
        <dbReference type="EMBL" id="MFD0690435.1"/>
    </source>
</evidence>
<protein>
    <recommendedName>
        <fullName evidence="3">Helix-turn-helix DNA binding domain protein</fullName>
    </recommendedName>
</protein>
<organism evidence="1 2">
    <name type="scientific">Actinomadura fibrosa</name>
    <dbReference type="NCBI Taxonomy" id="111802"/>
    <lineage>
        <taxon>Bacteria</taxon>
        <taxon>Bacillati</taxon>
        <taxon>Actinomycetota</taxon>
        <taxon>Actinomycetes</taxon>
        <taxon>Streptosporangiales</taxon>
        <taxon>Thermomonosporaceae</taxon>
        <taxon>Actinomadura</taxon>
    </lineage>
</organism>
<dbReference type="RefSeq" id="WP_131760451.1">
    <property type="nucleotide sequence ID" value="NZ_CAACUY010000116.1"/>
</dbReference>
<reference evidence="2" key="1">
    <citation type="journal article" date="2019" name="Int. J. Syst. Evol. Microbiol.">
        <title>The Global Catalogue of Microorganisms (GCM) 10K type strain sequencing project: providing services to taxonomists for standard genome sequencing and annotation.</title>
        <authorList>
            <consortium name="The Broad Institute Genomics Platform"/>
            <consortium name="The Broad Institute Genome Sequencing Center for Infectious Disease"/>
            <person name="Wu L."/>
            <person name="Ma J."/>
        </authorList>
    </citation>
    <scope>NUCLEOTIDE SEQUENCE [LARGE SCALE GENOMIC DNA]</scope>
    <source>
        <strain evidence="2">JCM 9371</strain>
    </source>
</reference>
<comment type="caution">
    <text evidence="1">The sequence shown here is derived from an EMBL/GenBank/DDBJ whole genome shotgun (WGS) entry which is preliminary data.</text>
</comment>
<proteinExistence type="predicted"/>
<evidence type="ECO:0000313" key="2">
    <source>
        <dbReference type="Proteomes" id="UP001597063"/>
    </source>
</evidence>
<name>A0ABW2Y0Q4_9ACTN</name>
<accession>A0ABW2Y0Q4</accession>
<dbReference type="Proteomes" id="UP001597063">
    <property type="component" value="Unassembled WGS sequence"/>
</dbReference>
<dbReference type="EMBL" id="JBHTGP010000018">
    <property type="protein sequence ID" value="MFD0690435.1"/>
    <property type="molecule type" value="Genomic_DNA"/>
</dbReference>
<evidence type="ECO:0008006" key="3">
    <source>
        <dbReference type="Google" id="ProtNLM"/>
    </source>
</evidence>